<dbReference type="AlphaFoldDB" id="A0A9W8MGQ2"/>
<evidence type="ECO:0000256" key="9">
    <source>
        <dbReference type="ARBA" id="ARBA00022692"/>
    </source>
</evidence>
<evidence type="ECO:0000256" key="7">
    <source>
        <dbReference type="ARBA" id="ARBA00022679"/>
    </source>
</evidence>
<dbReference type="PRINTS" id="PR00926">
    <property type="entry name" value="MITOCARRIER"/>
</dbReference>
<dbReference type="GO" id="GO:0070901">
    <property type="term" value="P:mitochondrial tRNA methylation"/>
    <property type="evidence" value="ECO:0007669"/>
    <property type="project" value="UniProtKB-ARBA"/>
</dbReference>
<dbReference type="Gene3D" id="3.30.300.110">
    <property type="entry name" value="Met-10+ protein-like domains"/>
    <property type="match status" value="1"/>
</dbReference>
<dbReference type="InterPro" id="IPR051028">
    <property type="entry name" value="Mito_Solute_Carrier"/>
</dbReference>
<keyword evidence="7" id="KW-0808">Transferase</keyword>
<evidence type="ECO:0000256" key="5">
    <source>
        <dbReference type="ARBA" id="ARBA00022490"/>
    </source>
</evidence>
<keyword evidence="8" id="KW-0949">S-adenosyl-L-methionine</keyword>
<dbReference type="HAMAP" id="MF_03152">
    <property type="entry name" value="TRM5"/>
    <property type="match status" value="1"/>
</dbReference>
<dbReference type="PROSITE" id="PS51684">
    <property type="entry name" value="SAM_MT_TRM5_TYW2"/>
    <property type="match status" value="1"/>
</dbReference>
<dbReference type="InterPro" id="IPR018247">
    <property type="entry name" value="EF_Hand_1_Ca_BS"/>
</dbReference>
<dbReference type="InterPro" id="IPR018108">
    <property type="entry name" value="MCP_transmembrane"/>
</dbReference>
<dbReference type="InterPro" id="IPR023395">
    <property type="entry name" value="MCP_dom_sf"/>
</dbReference>
<evidence type="ECO:0000256" key="21">
    <source>
        <dbReference type="ARBA" id="ARBA00073787"/>
    </source>
</evidence>
<evidence type="ECO:0000256" key="1">
    <source>
        <dbReference type="ARBA" id="ARBA00004448"/>
    </source>
</evidence>
<comment type="subcellular location">
    <subcellularLocation>
        <location evidence="1">Mitochondrion inner membrane</location>
        <topology evidence="1">Multi-pass membrane protein</topology>
    </subcellularLocation>
</comment>
<dbReference type="PROSITE" id="PS00018">
    <property type="entry name" value="EF_HAND_1"/>
    <property type="match status" value="1"/>
</dbReference>
<feature type="domain" description="EF-hand" evidence="24">
    <location>
        <begin position="370"/>
        <end position="393"/>
    </location>
</feature>
<evidence type="ECO:0000256" key="2">
    <source>
        <dbReference type="ARBA" id="ARBA00006375"/>
    </source>
</evidence>
<dbReference type="CDD" id="cd02440">
    <property type="entry name" value="AdoMet_MTases"/>
    <property type="match status" value="1"/>
</dbReference>
<dbReference type="GO" id="GO:0043490">
    <property type="term" value="P:malate-aspartate shuttle"/>
    <property type="evidence" value="ECO:0007669"/>
    <property type="project" value="UniProtKB-ARBA"/>
</dbReference>
<evidence type="ECO:0000256" key="11">
    <source>
        <dbReference type="ARBA" id="ARBA00022737"/>
    </source>
</evidence>
<evidence type="ECO:0000256" key="6">
    <source>
        <dbReference type="ARBA" id="ARBA00022603"/>
    </source>
</evidence>
<keyword evidence="15" id="KW-0496">Mitochondrion</keyword>
<dbReference type="GO" id="GO:0015183">
    <property type="term" value="F:L-aspartate transmembrane transporter activity"/>
    <property type="evidence" value="ECO:0007669"/>
    <property type="project" value="TreeGrafter"/>
</dbReference>
<dbReference type="GO" id="GO:0005313">
    <property type="term" value="F:L-glutamate transmembrane transporter activity"/>
    <property type="evidence" value="ECO:0007669"/>
    <property type="project" value="TreeGrafter"/>
</dbReference>
<dbReference type="Gene3D" id="1.10.238.10">
    <property type="entry name" value="EF-hand"/>
    <property type="match status" value="1"/>
</dbReference>
<dbReference type="InterPro" id="IPR029063">
    <property type="entry name" value="SAM-dependent_MTases_sf"/>
</dbReference>
<keyword evidence="9 23" id="KW-0812">Transmembrane</keyword>
<dbReference type="InterPro" id="IPR002048">
    <property type="entry name" value="EF_hand_dom"/>
</dbReference>
<keyword evidence="17" id="KW-0539">Nucleus</keyword>
<dbReference type="GO" id="GO:0005743">
    <property type="term" value="C:mitochondrial inner membrane"/>
    <property type="evidence" value="ECO:0007669"/>
    <property type="project" value="UniProtKB-SubCell"/>
</dbReference>
<dbReference type="Pfam" id="PF25133">
    <property type="entry name" value="TYW2_N_2"/>
    <property type="match status" value="1"/>
</dbReference>
<keyword evidence="10" id="KW-0819">tRNA processing</keyword>
<dbReference type="FunFam" id="3.30.300.110:FF:000001">
    <property type="entry name" value="tRNA (guanine(37)-N1)-methyltransferase"/>
    <property type="match status" value="1"/>
</dbReference>
<proteinExistence type="inferred from homology"/>
<keyword evidence="5" id="KW-0963">Cytoplasm</keyword>
<evidence type="ECO:0000256" key="14">
    <source>
        <dbReference type="ARBA" id="ARBA00022989"/>
    </source>
</evidence>
<evidence type="ECO:0000256" key="4">
    <source>
        <dbReference type="ARBA" id="ARBA00022448"/>
    </source>
</evidence>
<dbReference type="InterPro" id="IPR030382">
    <property type="entry name" value="MeTrfase_TRM5/TYW2"/>
</dbReference>
<evidence type="ECO:0000256" key="20">
    <source>
        <dbReference type="ARBA" id="ARBA00059916"/>
    </source>
</evidence>
<dbReference type="GO" id="GO:0005509">
    <property type="term" value="F:calcium ion binding"/>
    <property type="evidence" value="ECO:0007669"/>
    <property type="project" value="InterPro"/>
</dbReference>
<evidence type="ECO:0000256" key="8">
    <source>
        <dbReference type="ARBA" id="ARBA00022691"/>
    </source>
</evidence>
<evidence type="ECO:0000256" key="10">
    <source>
        <dbReference type="ARBA" id="ARBA00022694"/>
    </source>
</evidence>
<dbReference type="CDD" id="cd00051">
    <property type="entry name" value="EFh"/>
    <property type="match status" value="1"/>
</dbReference>
<keyword evidence="27" id="KW-1185">Reference proteome</keyword>
<dbReference type="SUPFAM" id="SSF47473">
    <property type="entry name" value="EF-hand"/>
    <property type="match status" value="1"/>
</dbReference>
<reference evidence="26" key="1">
    <citation type="submission" date="2022-06" db="EMBL/GenBank/DDBJ databases">
        <title>Genome Sequence of Candolleomyces eurysporus.</title>
        <authorList>
            <person name="Buettner E."/>
        </authorList>
    </citation>
    <scope>NUCLEOTIDE SEQUENCE</scope>
    <source>
        <strain evidence="26">VTCC 930004</strain>
    </source>
</reference>
<evidence type="ECO:0000313" key="27">
    <source>
        <dbReference type="Proteomes" id="UP001140091"/>
    </source>
</evidence>
<comment type="caution">
    <text evidence="26">The sequence shown here is derived from an EMBL/GenBank/DDBJ whole genome shotgun (WGS) entry which is preliminary data.</text>
</comment>
<feature type="non-terminal residue" evidence="26">
    <location>
        <position position="909"/>
    </location>
</feature>
<dbReference type="Gene3D" id="1.50.40.10">
    <property type="entry name" value="Mitochondrial carrier domain"/>
    <property type="match status" value="1"/>
</dbReference>
<evidence type="ECO:0000256" key="13">
    <source>
        <dbReference type="ARBA" id="ARBA00022837"/>
    </source>
</evidence>
<protein>
    <recommendedName>
        <fullName evidence="21">Mitochondrial aspartate-glutamate transporter AGC1</fullName>
    </recommendedName>
    <alternativeName>
        <fullName evidence="22">Aspartate-glutamate carrier 1</fullName>
    </alternativeName>
</protein>
<evidence type="ECO:0000256" key="18">
    <source>
        <dbReference type="ARBA" id="ARBA00038674"/>
    </source>
</evidence>
<dbReference type="InterPro" id="IPR002067">
    <property type="entry name" value="MCP"/>
</dbReference>
<organism evidence="26 27">
    <name type="scientific">Candolleomyces eurysporus</name>
    <dbReference type="NCBI Taxonomy" id="2828524"/>
    <lineage>
        <taxon>Eukaryota</taxon>
        <taxon>Fungi</taxon>
        <taxon>Dikarya</taxon>
        <taxon>Basidiomycota</taxon>
        <taxon>Agaricomycotina</taxon>
        <taxon>Agaricomycetes</taxon>
        <taxon>Agaricomycetidae</taxon>
        <taxon>Agaricales</taxon>
        <taxon>Agaricineae</taxon>
        <taxon>Psathyrellaceae</taxon>
        <taxon>Candolleomyces</taxon>
    </lineage>
</organism>
<dbReference type="Pfam" id="PF13202">
    <property type="entry name" value="EF-hand_5"/>
    <property type="match status" value="2"/>
</dbReference>
<evidence type="ECO:0000256" key="15">
    <source>
        <dbReference type="ARBA" id="ARBA00023128"/>
    </source>
</evidence>
<sequence>MTRHLYLDIDPPTYTGSREHLDRDVFQKKLSVLGARVQPEKVGKFLKASPLKQALLDIPKVHTVVPDQDGINRLVLLRVNQEKEILHAFLPEELREGAPTGFAMVGHIAHVNLNNEYLPYKHIIGQLILDKNTRVRTVVNKLNNINSQFRFFEMELLAGEPDYVVEHHESDCRFTFDFTKVYWNSRLHTEHERLVHMFKPEEVIADVFAGVGPFAAPAAKKGCAVLANDLNPESAKYLSINVTNNRVADLVRVTCEDGREFIQKSVGRVWSEPFAPYSGPKPSRVQEEKERRRLQKLRAEGQPLPETVDVEVRPEQLRRRVSHFVMNLPDSAIQFLDAFRGILSDADPNMREAYEAMPMIHCHCFTREYFDTDHSGFIDYNEFRSVMSASITPESIPFDFDCDWVQLYLGKKNGTHVLGYSEFTQLMKGLQGERLRQAFKFLDADQDGFILPDQFKRIILEIAGHKLSEAVIDRLPTLCTLSPGQRISYSEVNAFYNVIKEMDMVERIIREATAKSKDGRIDQNDFLNHAAMHSRYSLFTPMEASIVFHFAGRGVPGQLHKLLSSSYNFALGGIAGAFGATIVYPIDMVKTRMQNQRSTVVGQMLYKNSLDCAKKILRNEGFLGFYRGLGPQLVGVAPEKAIKLTVNDLIRGKAMDPETGRIKLGWELFAGGAAGGCQVVFTNPLEIVKIRLQVQGEAAKLEGAVPKGAIHIVRQLGIVGLYKGASACLLRDVPFSAIYFPVYSHLKSDVFQEGYNGKQLSFVETLSAAALAGMPAAYLATPADVVKTRLQVEAKQGQTKYNGLRDAFVKIYREEGFKALFKGGPARVIRSSPQFGFTLLGYETLKKMIPYPWEEKPPQVATALTSRSDDLARIRARNALKILLDVHGDVGRLAVASSKPLSLSNPKLS</sequence>
<dbReference type="PROSITE" id="PS50222">
    <property type="entry name" value="EF_HAND_2"/>
    <property type="match status" value="2"/>
</dbReference>
<feature type="repeat" description="Solcar" evidence="23">
    <location>
        <begin position="662"/>
        <end position="749"/>
    </location>
</feature>
<comment type="similarity">
    <text evidence="3">Belongs to the class I-like SAM-binding methyltransferase superfamily. TRM5/TYW2 family.</text>
</comment>
<evidence type="ECO:0000259" key="25">
    <source>
        <dbReference type="PROSITE" id="PS51684"/>
    </source>
</evidence>
<keyword evidence="6" id="KW-0489">Methyltransferase</keyword>
<evidence type="ECO:0000256" key="16">
    <source>
        <dbReference type="ARBA" id="ARBA00023136"/>
    </source>
</evidence>
<name>A0A9W8MGQ2_9AGAR</name>
<comment type="catalytic activity">
    <reaction evidence="19">
        <text>guanosine(37) in tRNA + S-adenosyl-L-methionine = N(1)-methylguanosine(37) in tRNA + S-adenosyl-L-homocysteine + H(+)</text>
        <dbReference type="Rhea" id="RHEA:36899"/>
        <dbReference type="Rhea" id="RHEA-COMP:10145"/>
        <dbReference type="Rhea" id="RHEA-COMP:10147"/>
        <dbReference type="ChEBI" id="CHEBI:15378"/>
        <dbReference type="ChEBI" id="CHEBI:57856"/>
        <dbReference type="ChEBI" id="CHEBI:59789"/>
        <dbReference type="ChEBI" id="CHEBI:73542"/>
        <dbReference type="ChEBI" id="CHEBI:74269"/>
        <dbReference type="EC" id="2.1.1.228"/>
    </reaction>
</comment>
<dbReference type="Pfam" id="PF02475">
    <property type="entry name" value="TRM5-TYW2_MTfase"/>
    <property type="match status" value="1"/>
</dbReference>
<keyword evidence="11" id="KW-0677">Repeat</keyword>
<evidence type="ECO:0000256" key="12">
    <source>
        <dbReference type="ARBA" id="ARBA00022792"/>
    </source>
</evidence>
<feature type="domain" description="EF-hand" evidence="24">
    <location>
        <begin position="430"/>
        <end position="465"/>
    </location>
</feature>
<gene>
    <name evidence="26" type="ORF">H1R20_g7860</name>
</gene>
<keyword evidence="12" id="KW-0999">Mitochondrion inner membrane</keyword>
<dbReference type="SUPFAM" id="SSF103506">
    <property type="entry name" value="Mitochondrial carrier"/>
    <property type="match status" value="1"/>
</dbReference>
<dbReference type="FunFam" id="1.50.40.10:FF:000004">
    <property type="entry name" value="Calcium-binding mitochondrial carrier protein Aralar1"/>
    <property type="match status" value="1"/>
</dbReference>
<dbReference type="SUPFAM" id="SSF53335">
    <property type="entry name" value="S-adenosyl-L-methionine-dependent methyltransferases"/>
    <property type="match status" value="1"/>
</dbReference>
<dbReference type="OrthoDB" id="2161at2759"/>
<evidence type="ECO:0000256" key="22">
    <source>
        <dbReference type="ARBA" id="ARBA00082232"/>
    </source>
</evidence>
<keyword evidence="4" id="KW-0813">Transport</keyword>
<dbReference type="PANTHER" id="PTHR45678:SF9">
    <property type="entry name" value="CALCIUM-BINDING MITOCHONDRIAL CARRIER PROTEIN ARALAR1"/>
    <property type="match status" value="1"/>
</dbReference>
<dbReference type="PANTHER" id="PTHR45678">
    <property type="entry name" value="MITOCHONDRIAL 2-OXODICARBOXYLATE CARRIER 1-RELATED"/>
    <property type="match status" value="1"/>
</dbReference>
<comment type="function">
    <text evidence="20">Calcium-dependent mitochondrial aspartate and glutamate carrier. Transport of glutamate in mitochondria is required for mitochondrial transamination reactions and ornithine synthesis. Plays also a role in malate-aspartate NADH shuttle, which is critical for growth on acetate and fatty acids.</text>
</comment>
<dbReference type="InterPro" id="IPR056744">
    <property type="entry name" value="TRM5/TYW2-like_N"/>
</dbReference>
<keyword evidence="16 23" id="KW-0472">Membrane</keyword>
<feature type="repeat" description="Solcar" evidence="23">
    <location>
        <begin position="760"/>
        <end position="848"/>
    </location>
</feature>
<dbReference type="Gene3D" id="3.40.50.150">
    <property type="entry name" value="Vaccinia Virus protein VP39"/>
    <property type="match status" value="1"/>
</dbReference>
<accession>A0A9W8MGQ2</accession>
<evidence type="ECO:0000256" key="3">
    <source>
        <dbReference type="ARBA" id="ARBA00009775"/>
    </source>
</evidence>
<dbReference type="Pfam" id="PF00153">
    <property type="entry name" value="Mito_carr"/>
    <property type="match status" value="3"/>
</dbReference>
<evidence type="ECO:0000256" key="23">
    <source>
        <dbReference type="PROSITE-ProRule" id="PRU00282"/>
    </source>
</evidence>
<dbReference type="PROSITE" id="PS50920">
    <property type="entry name" value="SOLCAR"/>
    <property type="match status" value="3"/>
</dbReference>
<dbReference type="InterPro" id="IPR056743">
    <property type="entry name" value="TRM5-TYW2-like_MTfase"/>
</dbReference>
<evidence type="ECO:0000256" key="19">
    <source>
        <dbReference type="ARBA" id="ARBA00047783"/>
    </source>
</evidence>
<keyword evidence="13" id="KW-0106">Calcium</keyword>
<feature type="repeat" description="Solcar" evidence="23">
    <location>
        <begin position="563"/>
        <end position="653"/>
    </location>
</feature>
<comment type="similarity">
    <text evidence="2">Belongs to the mitochondrial carrier (TC 2.A.29) family.</text>
</comment>
<dbReference type="EMBL" id="JANBPK010000885">
    <property type="protein sequence ID" value="KAJ2929242.1"/>
    <property type="molecule type" value="Genomic_DNA"/>
</dbReference>
<dbReference type="GO" id="GO:0052906">
    <property type="term" value="F:tRNA (guanine(37)-N1)-methyltransferase activity"/>
    <property type="evidence" value="ECO:0007669"/>
    <property type="project" value="UniProtKB-EC"/>
</dbReference>
<keyword evidence="14" id="KW-1133">Transmembrane helix</keyword>
<evidence type="ECO:0000256" key="17">
    <source>
        <dbReference type="ARBA" id="ARBA00023242"/>
    </source>
</evidence>
<evidence type="ECO:0000313" key="26">
    <source>
        <dbReference type="EMBL" id="KAJ2929242.1"/>
    </source>
</evidence>
<dbReference type="InterPro" id="IPR011992">
    <property type="entry name" value="EF-hand-dom_pair"/>
</dbReference>
<dbReference type="SMART" id="SM00054">
    <property type="entry name" value="EFh"/>
    <property type="match status" value="2"/>
</dbReference>
<evidence type="ECO:0000259" key="24">
    <source>
        <dbReference type="PROSITE" id="PS50222"/>
    </source>
</evidence>
<comment type="subunit">
    <text evidence="18">Homodimer (via N-terminus).</text>
</comment>
<dbReference type="Proteomes" id="UP001140091">
    <property type="component" value="Unassembled WGS sequence"/>
</dbReference>
<dbReference type="InterPro" id="IPR025792">
    <property type="entry name" value="tRNA_Gua_MeTrfase_euk"/>
</dbReference>
<feature type="domain" description="SAM-dependent methyltransferase TRM5/TYW2-type" evidence="25">
    <location>
        <begin position="102"/>
        <end position="428"/>
    </location>
</feature>